<dbReference type="InterPro" id="IPR033913">
    <property type="entry name" value="MTH1175_dom"/>
</dbReference>
<protein>
    <submittedName>
        <fullName evidence="2">NifB/NifX family molybdenum-iron cluster-binding protein</fullName>
    </submittedName>
</protein>
<dbReference type="PANTHER" id="PTHR42983">
    <property type="entry name" value="DINITROGENASE IRON-MOLYBDENUM COFACTOR PROTEIN-RELATED"/>
    <property type="match status" value="1"/>
</dbReference>
<dbReference type="PANTHER" id="PTHR42983:SF1">
    <property type="entry name" value="IRON-MOLYBDENUM PROTEIN"/>
    <property type="match status" value="1"/>
</dbReference>
<dbReference type="KEGG" id="cchv:BTM20_10265"/>
<gene>
    <name evidence="2" type="ORF">K4H94_08455</name>
</gene>
<name>A0ABD4RHV1_9CLOT</name>
<dbReference type="InterPro" id="IPR036105">
    <property type="entry name" value="DiNase_FeMo-co_biosyn_sf"/>
</dbReference>
<proteinExistence type="predicted"/>
<dbReference type="GeneID" id="66302254"/>
<organism evidence="2 3">
    <name type="scientific">Clostridium chauvoei</name>
    <dbReference type="NCBI Taxonomy" id="46867"/>
    <lineage>
        <taxon>Bacteria</taxon>
        <taxon>Bacillati</taxon>
        <taxon>Bacillota</taxon>
        <taxon>Clostridia</taxon>
        <taxon>Eubacteriales</taxon>
        <taxon>Clostridiaceae</taxon>
        <taxon>Clostridium</taxon>
    </lineage>
</organism>
<dbReference type="InterPro" id="IPR003731">
    <property type="entry name" value="Di-Nase_FeMo-co_biosynth"/>
</dbReference>
<evidence type="ECO:0000313" key="3">
    <source>
        <dbReference type="Proteomes" id="UP000775179"/>
    </source>
</evidence>
<dbReference type="Gene3D" id="3.30.420.130">
    <property type="entry name" value="Dinitrogenase iron-molybdenum cofactor biosynthesis domain"/>
    <property type="match status" value="1"/>
</dbReference>
<sequence length="113" mass="12313">MKIAVSSTGKDKDSTLDIRFGRCEYFQIYNTENNELKVIENRGQTASGGAGIAASNQIVEEKADVVITGSLGPNAFNIIKESEIKMFKCDSISVESAIKKYSNGELEEIKSAK</sequence>
<dbReference type="Pfam" id="PF02579">
    <property type="entry name" value="Nitro_FeMo-Co"/>
    <property type="match status" value="1"/>
</dbReference>
<reference evidence="2 3" key="1">
    <citation type="submission" date="2021-08" db="EMBL/GenBank/DDBJ databases">
        <title>Genome sequence analysis of Clostridium chauvoei strains of European origin and evaluation of typing options for outbreak investigations.</title>
        <authorList>
            <person name="Abdel-Glil M."/>
            <person name="Thomas P."/>
            <person name="Seyboldt C."/>
        </authorList>
    </citation>
    <scope>NUCLEOTIDE SEQUENCE [LARGE SCALE GENOMIC DNA]</scope>
    <source>
        <strain evidence="2 3">S0260-09</strain>
    </source>
</reference>
<dbReference type="AlphaFoldDB" id="A0ABD4RHV1"/>
<dbReference type="EMBL" id="JAIFTX010000016">
    <property type="protein sequence ID" value="MBX7291054.1"/>
    <property type="molecule type" value="Genomic_DNA"/>
</dbReference>
<accession>A0ABD4RHV1</accession>
<dbReference type="Proteomes" id="UP000775179">
    <property type="component" value="Unassembled WGS sequence"/>
</dbReference>
<evidence type="ECO:0000313" key="2">
    <source>
        <dbReference type="EMBL" id="MBX7291054.1"/>
    </source>
</evidence>
<evidence type="ECO:0000259" key="1">
    <source>
        <dbReference type="Pfam" id="PF02579"/>
    </source>
</evidence>
<dbReference type="CDD" id="cd00851">
    <property type="entry name" value="MTH1175"/>
    <property type="match status" value="1"/>
</dbReference>
<dbReference type="RefSeq" id="WP_021876249.1">
    <property type="nucleotide sequence ID" value="NZ_CP018624.1"/>
</dbReference>
<comment type="caution">
    <text evidence="2">The sequence shown here is derived from an EMBL/GenBank/DDBJ whole genome shotgun (WGS) entry which is preliminary data.</text>
</comment>
<dbReference type="SUPFAM" id="SSF53146">
    <property type="entry name" value="Nitrogenase accessory factor-like"/>
    <property type="match status" value="1"/>
</dbReference>
<feature type="domain" description="Dinitrogenase iron-molybdenum cofactor biosynthesis" evidence="1">
    <location>
        <begin position="13"/>
        <end position="102"/>
    </location>
</feature>